<evidence type="ECO:0000313" key="2">
    <source>
        <dbReference type="Proteomes" id="UP000249396"/>
    </source>
</evidence>
<accession>A0A2W4QMH9</accession>
<dbReference type="EMBL" id="QJPH01000581">
    <property type="protein sequence ID" value="PZN69288.1"/>
    <property type="molecule type" value="Genomic_DNA"/>
</dbReference>
<sequence length="200" mass="22538">MPLDPLPPRETRWQPRQVLLFSGHMVDAPDRSKPRFPADKVPLAEAAIAKALDDLDANPDDLALTQGASGGDLIFAEACQARSVRLQLMQPFPEADFIKRSVDPATGDWRSRYFAVKGKLEPGWPVRCCPDELGESTSDPYVRCNLWLLDTALSYGPEKLKFVCLWDGEMGEGARGTQNMVREVEKRLGRVIWLDTRRLW</sequence>
<dbReference type="Proteomes" id="UP000249396">
    <property type="component" value="Unassembled WGS sequence"/>
</dbReference>
<organism evidence="1 2">
    <name type="scientific">Candidatus Methylumidiphilus alinenensis</name>
    <dbReference type="NCBI Taxonomy" id="2202197"/>
    <lineage>
        <taxon>Bacteria</taxon>
        <taxon>Pseudomonadati</taxon>
        <taxon>Pseudomonadota</taxon>
        <taxon>Gammaproteobacteria</taxon>
        <taxon>Methylococcales</taxon>
        <taxon>Candidatus Methylumidiphilus</taxon>
    </lineage>
</organism>
<gene>
    <name evidence="1" type="ORF">DM484_29950</name>
</gene>
<reference evidence="1 2" key="1">
    <citation type="journal article" date="2018" name="Aquat. Microb. Ecol.">
        <title>Gammaproteobacterial methanotrophs dominate.</title>
        <authorList>
            <person name="Rissanen A.J."/>
            <person name="Saarenheimo J."/>
            <person name="Tiirola M."/>
            <person name="Peura S."/>
            <person name="Aalto S.L."/>
            <person name="Karvinen A."/>
            <person name="Nykanen H."/>
        </authorList>
    </citation>
    <scope>NUCLEOTIDE SEQUENCE [LARGE SCALE GENOMIC DNA]</scope>
    <source>
        <strain evidence="1">AMbin10</strain>
    </source>
</reference>
<proteinExistence type="predicted"/>
<protein>
    <submittedName>
        <fullName evidence="1">Uncharacterized protein</fullName>
    </submittedName>
</protein>
<dbReference type="AlphaFoldDB" id="A0A2W4QMH9"/>
<comment type="caution">
    <text evidence="1">The sequence shown here is derived from an EMBL/GenBank/DDBJ whole genome shotgun (WGS) entry which is preliminary data.</text>
</comment>
<name>A0A2W4QMH9_9GAMM</name>
<evidence type="ECO:0000313" key="1">
    <source>
        <dbReference type="EMBL" id="PZN69288.1"/>
    </source>
</evidence>